<dbReference type="AlphaFoldDB" id="A0A6M3M2U3"/>
<sequence length="169" mass="20173">MKRYGVVSFSGDTKAGPFYLQIHSGRKTLTLRERRKDGRPHVKPGHLFTMYWEVRKKKETKPIHYIGMAECVAYEPVKIVDRWNDGEFAKSDGFQDLDEFRDNWFPEWRETPWLDDVLKAYYSLREKKQLIKDLMAVNVEKSATMEFLQLEYMMIQWKYPLVDQGSLHT</sequence>
<accession>A0A6M3M2U3</accession>
<dbReference type="EMBL" id="MT143651">
    <property type="protein sequence ID" value="QJA99445.1"/>
    <property type="molecule type" value="Genomic_DNA"/>
</dbReference>
<proteinExistence type="predicted"/>
<evidence type="ECO:0000313" key="1">
    <source>
        <dbReference type="EMBL" id="QJA99445.1"/>
    </source>
</evidence>
<organism evidence="1">
    <name type="scientific">viral metagenome</name>
    <dbReference type="NCBI Taxonomy" id="1070528"/>
    <lineage>
        <taxon>unclassified sequences</taxon>
        <taxon>metagenomes</taxon>
        <taxon>organismal metagenomes</taxon>
    </lineage>
</organism>
<name>A0A6M3M2U3_9ZZZZ</name>
<reference evidence="1" key="1">
    <citation type="submission" date="2020-03" db="EMBL/GenBank/DDBJ databases">
        <title>The deep terrestrial virosphere.</title>
        <authorList>
            <person name="Holmfeldt K."/>
            <person name="Nilsson E."/>
            <person name="Simone D."/>
            <person name="Lopez-Fernandez M."/>
            <person name="Wu X."/>
            <person name="de Brujin I."/>
            <person name="Lundin D."/>
            <person name="Andersson A."/>
            <person name="Bertilsson S."/>
            <person name="Dopson M."/>
        </authorList>
    </citation>
    <scope>NUCLEOTIDE SEQUENCE</scope>
    <source>
        <strain evidence="1">MM171A01009</strain>
    </source>
</reference>
<protein>
    <submittedName>
        <fullName evidence="1">Uncharacterized protein</fullName>
    </submittedName>
</protein>
<gene>
    <name evidence="1" type="ORF">MM171A01009_0008</name>
</gene>